<evidence type="ECO:0000256" key="6">
    <source>
        <dbReference type="ARBA" id="ARBA00023136"/>
    </source>
</evidence>
<dbReference type="PANTHER" id="PTHR43386">
    <property type="entry name" value="OLIGOPEPTIDE TRANSPORT SYSTEM PERMEASE PROTEIN APPC"/>
    <property type="match status" value="1"/>
</dbReference>
<dbReference type="STRING" id="1678840.ATC1_13704"/>
<evidence type="ECO:0000256" key="2">
    <source>
        <dbReference type="ARBA" id="ARBA00022448"/>
    </source>
</evidence>
<dbReference type="SUPFAM" id="SSF161098">
    <property type="entry name" value="MetI-like"/>
    <property type="match status" value="1"/>
</dbReference>
<dbReference type="Pfam" id="PF00528">
    <property type="entry name" value="BPD_transp_1"/>
    <property type="match status" value="1"/>
</dbReference>
<dbReference type="PANTHER" id="PTHR43386:SF1">
    <property type="entry name" value="D,D-DIPEPTIDE TRANSPORT SYSTEM PERMEASE PROTEIN DDPC-RELATED"/>
    <property type="match status" value="1"/>
</dbReference>
<feature type="transmembrane region" description="Helical" evidence="7">
    <location>
        <begin position="164"/>
        <end position="187"/>
    </location>
</feature>
<dbReference type="Gene3D" id="1.10.3720.10">
    <property type="entry name" value="MetI-like"/>
    <property type="match status" value="1"/>
</dbReference>
<dbReference type="CDD" id="cd06261">
    <property type="entry name" value="TM_PBP2"/>
    <property type="match status" value="1"/>
</dbReference>
<dbReference type="InterPro" id="IPR035906">
    <property type="entry name" value="MetI-like_sf"/>
</dbReference>
<evidence type="ECO:0000313" key="10">
    <source>
        <dbReference type="Proteomes" id="UP000053370"/>
    </source>
</evidence>
<evidence type="ECO:0000259" key="8">
    <source>
        <dbReference type="PROSITE" id="PS50928"/>
    </source>
</evidence>
<keyword evidence="3" id="KW-1003">Cell membrane</keyword>
<comment type="similarity">
    <text evidence="7">Belongs to the binding-protein-dependent transport system permease family.</text>
</comment>
<organism evidence="9">
    <name type="scientific">Flexilinea flocculi</name>
    <dbReference type="NCBI Taxonomy" id="1678840"/>
    <lineage>
        <taxon>Bacteria</taxon>
        <taxon>Bacillati</taxon>
        <taxon>Chloroflexota</taxon>
        <taxon>Anaerolineae</taxon>
        <taxon>Anaerolineales</taxon>
        <taxon>Anaerolineaceae</taxon>
        <taxon>Flexilinea</taxon>
    </lineage>
</organism>
<feature type="transmembrane region" description="Helical" evidence="7">
    <location>
        <begin position="137"/>
        <end position="158"/>
    </location>
</feature>
<feature type="domain" description="ABC transmembrane type-1" evidence="8">
    <location>
        <begin position="98"/>
        <end position="287"/>
    </location>
</feature>
<gene>
    <name evidence="9" type="ORF">ATC1_13704</name>
</gene>
<dbReference type="PATRIC" id="fig|1678840.3.peg.2061"/>
<evidence type="ECO:0000256" key="3">
    <source>
        <dbReference type="ARBA" id="ARBA00022475"/>
    </source>
</evidence>
<dbReference type="InterPro" id="IPR000515">
    <property type="entry name" value="MetI-like"/>
</dbReference>
<evidence type="ECO:0000256" key="1">
    <source>
        <dbReference type="ARBA" id="ARBA00004651"/>
    </source>
</evidence>
<evidence type="ECO:0000256" key="7">
    <source>
        <dbReference type="RuleBase" id="RU363032"/>
    </source>
</evidence>
<dbReference type="InterPro" id="IPR025966">
    <property type="entry name" value="OppC_N"/>
</dbReference>
<dbReference type="PROSITE" id="PS50928">
    <property type="entry name" value="ABC_TM1"/>
    <property type="match status" value="1"/>
</dbReference>
<keyword evidence="5 7" id="KW-1133">Transmembrane helix</keyword>
<feature type="transmembrane region" description="Helical" evidence="7">
    <location>
        <begin position="36"/>
        <end position="57"/>
    </location>
</feature>
<dbReference type="Proteomes" id="UP000053370">
    <property type="component" value="Unassembled WGS sequence"/>
</dbReference>
<keyword evidence="6 7" id="KW-0472">Membrane</keyword>
<protein>
    <submittedName>
        <fullName evidence="9">ABC-type dipeptide/oligopeptide/nickel transport system, permease component</fullName>
    </submittedName>
</protein>
<keyword evidence="10" id="KW-1185">Reference proteome</keyword>
<feature type="transmembrane region" description="Helical" evidence="7">
    <location>
        <begin position="227"/>
        <end position="245"/>
    </location>
</feature>
<accession>A0A0S7BK17</accession>
<feature type="transmembrane region" description="Helical" evidence="7">
    <location>
        <begin position="265"/>
        <end position="287"/>
    </location>
</feature>
<evidence type="ECO:0000256" key="4">
    <source>
        <dbReference type="ARBA" id="ARBA00022692"/>
    </source>
</evidence>
<reference evidence="9" key="1">
    <citation type="journal article" date="2015" name="Genome Announc.">
        <title>Draft Genome Sequence of Anaerolineae Strain TC1, a Novel Isolate from a Methanogenic Wastewater Treatment System.</title>
        <authorList>
            <person name="Matsuura N."/>
            <person name="Tourlousse D.M."/>
            <person name="Sun L."/>
            <person name="Toyonaga M."/>
            <person name="Kuroda K."/>
            <person name="Ohashi A."/>
            <person name="Cruz R."/>
            <person name="Yamaguchi T."/>
            <person name="Sekiguchi Y."/>
        </authorList>
    </citation>
    <scope>NUCLEOTIDE SEQUENCE [LARGE SCALE GENOMIC DNA]</scope>
    <source>
        <strain evidence="9">TC1</strain>
    </source>
</reference>
<sequence>METNQTNRSQQRATKLYKKRSTLEDIWRQLRRNKGAIIGLILIIVIILVALLSPLLLDYDKDVIGQNIKQRLKPPSSAHWFGTDELGRDILSRVIYGARYSLAVGVVAVFVALAFGITLGAAAGYIGGKFENVVMRICDIFSSIPSVLMAIAVVSALGKSTFNLMLAVGIASTAPFIRVARAAVLVIHDEEYVEAARAIGMPDWKIIWVHILPNCLSQIIVQATLRVGSAIIAAAQLSFLGLGVPAPAPEWGSMLSAGRQYIRDYSYMTLFPGLAIMLTVLSLNMLGDGIRDALDPKLKR</sequence>
<dbReference type="EMBL" id="DF968181">
    <property type="protein sequence ID" value="GAP40725.1"/>
    <property type="molecule type" value="Genomic_DNA"/>
</dbReference>
<dbReference type="GO" id="GO:0055085">
    <property type="term" value="P:transmembrane transport"/>
    <property type="evidence" value="ECO:0007669"/>
    <property type="project" value="InterPro"/>
</dbReference>
<name>A0A0S7BK17_9CHLR</name>
<dbReference type="AlphaFoldDB" id="A0A0S7BK17"/>
<dbReference type="OrthoDB" id="9776213at2"/>
<dbReference type="InterPro" id="IPR050366">
    <property type="entry name" value="BP-dependent_transpt_permease"/>
</dbReference>
<dbReference type="GO" id="GO:0005886">
    <property type="term" value="C:plasma membrane"/>
    <property type="evidence" value="ECO:0007669"/>
    <property type="project" value="UniProtKB-SubCell"/>
</dbReference>
<feature type="transmembrane region" description="Helical" evidence="7">
    <location>
        <begin position="100"/>
        <end position="125"/>
    </location>
</feature>
<keyword evidence="4 7" id="KW-0812">Transmembrane</keyword>
<comment type="subcellular location">
    <subcellularLocation>
        <location evidence="1 7">Cell membrane</location>
        <topology evidence="1 7">Multi-pass membrane protein</topology>
    </subcellularLocation>
</comment>
<dbReference type="Pfam" id="PF12911">
    <property type="entry name" value="OppC_N"/>
    <property type="match status" value="1"/>
</dbReference>
<keyword evidence="2 7" id="KW-0813">Transport</keyword>
<proteinExistence type="inferred from homology"/>
<evidence type="ECO:0000313" key="9">
    <source>
        <dbReference type="EMBL" id="GAP40725.1"/>
    </source>
</evidence>
<dbReference type="RefSeq" id="WP_062284043.1">
    <property type="nucleotide sequence ID" value="NZ_DF968181.1"/>
</dbReference>
<evidence type="ECO:0000256" key="5">
    <source>
        <dbReference type="ARBA" id="ARBA00022989"/>
    </source>
</evidence>